<keyword evidence="16" id="KW-1185">Reference proteome</keyword>
<reference evidence="15 16" key="1">
    <citation type="submission" date="2021-02" db="EMBL/GenBank/DDBJ databases">
        <title>Variation within the Batrachochytrium salamandrivorans European outbreak.</title>
        <authorList>
            <person name="Kelly M."/>
            <person name="Pasmans F."/>
            <person name="Shea T.P."/>
            <person name="Munoz J.F."/>
            <person name="Carranza S."/>
            <person name="Cuomo C.A."/>
            <person name="Martel A."/>
        </authorList>
    </citation>
    <scope>NUCLEOTIDE SEQUENCE [LARGE SCALE GENOMIC DNA]</scope>
    <source>
        <strain evidence="15 16">AMFP18/2</strain>
    </source>
</reference>
<evidence type="ECO:0000256" key="4">
    <source>
        <dbReference type="ARBA" id="ARBA00022771"/>
    </source>
</evidence>
<dbReference type="Proteomes" id="UP001648503">
    <property type="component" value="Unassembled WGS sequence"/>
</dbReference>
<keyword evidence="5 12" id="KW-0378">Hydrolase</keyword>
<evidence type="ECO:0000256" key="7">
    <source>
        <dbReference type="ARBA" id="ARBA00022912"/>
    </source>
</evidence>
<dbReference type="PROSITE" id="PS51479">
    <property type="entry name" value="ZF_RTR1"/>
    <property type="match status" value="1"/>
</dbReference>
<evidence type="ECO:0000256" key="10">
    <source>
        <dbReference type="ARBA" id="ARBA00048336"/>
    </source>
</evidence>
<name>A0ABQ8EWK8_9FUNG</name>
<dbReference type="Pfam" id="PF04181">
    <property type="entry name" value="RPAP2_Rtr1"/>
    <property type="match status" value="1"/>
</dbReference>
<protein>
    <recommendedName>
        <fullName evidence="12">RNA polymerase II subunit B1 CTD phosphatase RPAP2 homolog</fullName>
        <ecNumber evidence="12">3.1.3.16</ecNumber>
    </recommendedName>
</protein>
<comment type="subcellular location">
    <subcellularLocation>
        <location evidence="1 12">Nucleus</location>
    </subcellularLocation>
</comment>
<feature type="compositionally biased region" description="Polar residues" evidence="13">
    <location>
        <begin position="344"/>
        <end position="355"/>
    </location>
</feature>
<accession>A0ABQ8EWK8</accession>
<dbReference type="InterPro" id="IPR007308">
    <property type="entry name" value="Rtr1/RPAP2_dom"/>
</dbReference>
<evidence type="ECO:0000256" key="6">
    <source>
        <dbReference type="ARBA" id="ARBA00022833"/>
    </source>
</evidence>
<evidence type="ECO:0000256" key="11">
    <source>
        <dbReference type="PROSITE-ProRule" id="PRU00812"/>
    </source>
</evidence>
<feature type="compositionally biased region" description="Low complexity" evidence="13">
    <location>
        <begin position="1"/>
        <end position="15"/>
    </location>
</feature>
<comment type="function">
    <text evidence="12">Putative RNA polymerase II subunit B1 C-terminal domain (CTD) phosphatase involved in RNA polymerase II transcription regulation.</text>
</comment>
<dbReference type="EC" id="3.1.3.16" evidence="12"/>
<evidence type="ECO:0000256" key="8">
    <source>
        <dbReference type="ARBA" id="ARBA00023242"/>
    </source>
</evidence>
<evidence type="ECO:0000256" key="13">
    <source>
        <dbReference type="SAM" id="MobiDB-lite"/>
    </source>
</evidence>
<gene>
    <name evidence="15" type="ORF">BASA50_011121</name>
</gene>
<feature type="region of interest" description="Disordered" evidence="13">
    <location>
        <begin position="1"/>
        <end position="21"/>
    </location>
</feature>
<evidence type="ECO:0000313" key="16">
    <source>
        <dbReference type="Proteomes" id="UP001648503"/>
    </source>
</evidence>
<keyword evidence="8 12" id="KW-0539">Nucleus</keyword>
<comment type="similarity">
    <text evidence="2 11 12">Belongs to the RPAP2 family.</text>
</comment>
<comment type="catalytic activity">
    <reaction evidence="9 12">
        <text>O-phospho-L-seryl-[protein] + H2O = L-seryl-[protein] + phosphate</text>
        <dbReference type="Rhea" id="RHEA:20629"/>
        <dbReference type="Rhea" id="RHEA-COMP:9863"/>
        <dbReference type="Rhea" id="RHEA-COMP:11604"/>
        <dbReference type="ChEBI" id="CHEBI:15377"/>
        <dbReference type="ChEBI" id="CHEBI:29999"/>
        <dbReference type="ChEBI" id="CHEBI:43474"/>
        <dbReference type="ChEBI" id="CHEBI:83421"/>
        <dbReference type="EC" id="3.1.3.16"/>
    </reaction>
</comment>
<feature type="region of interest" description="Disordered" evidence="13">
    <location>
        <begin position="337"/>
        <end position="358"/>
    </location>
</feature>
<feature type="domain" description="RTR1-type" evidence="14">
    <location>
        <begin position="57"/>
        <end position="141"/>
    </location>
</feature>
<comment type="catalytic activity">
    <reaction evidence="10 12">
        <text>O-phospho-L-threonyl-[protein] + H2O = L-threonyl-[protein] + phosphate</text>
        <dbReference type="Rhea" id="RHEA:47004"/>
        <dbReference type="Rhea" id="RHEA-COMP:11060"/>
        <dbReference type="Rhea" id="RHEA-COMP:11605"/>
        <dbReference type="ChEBI" id="CHEBI:15377"/>
        <dbReference type="ChEBI" id="CHEBI:30013"/>
        <dbReference type="ChEBI" id="CHEBI:43474"/>
        <dbReference type="ChEBI" id="CHEBI:61977"/>
        <dbReference type="EC" id="3.1.3.16"/>
    </reaction>
</comment>
<evidence type="ECO:0000256" key="12">
    <source>
        <dbReference type="RuleBase" id="RU367080"/>
    </source>
</evidence>
<dbReference type="PANTHER" id="PTHR14732">
    <property type="entry name" value="RNA POLYMERASE II SUBUNIT B1 CTD PHOSPHATASE RPAP2-RELATED"/>
    <property type="match status" value="1"/>
</dbReference>
<evidence type="ECO:0000259" key="14">
    <source>
        <dbReference type="PROSITE" id="PS51479"/>
    </source>
</evidence>
<keyword evidence="3 12" id="KW-0479">Metal-binding</keyword>
<keyword evidence="7 12" id="KW-0904">Protein phosphatase</keyword>
<dbReference type="EMBL" id="JAFCIX010000551">
    <property type="protein sequence ID" value="KAH6587820.1"/>
    <property type="molecule type" value="Genomic_DNA"/>
</dbReference>
<dbReference type="InterPro" id="IPR039693">
    <property type="entry name" value="Rtr1/RPAP2"/>
</dbReference>
<sequence>MRPSKSNTTSSSKPPGMRPNQKAVLNSAINRRKWDKMVFDKQQILFDGVVTMETMLDSCRYLAPETYSEVVAERAADQQCGYPICEMHLQTSSSNPQFRISSSDRKVYDVSELRSFCSPECYAASKFLSSQLSSDPVYLRDMGKDLVLDLVPAMTKLTDYFSRRSVSDMPVSVEDNVAEPSDPAALSLLSKKKIVHNYIDSLISSLPLLTLDDCSLPIIEKSDVATHTALDQDAMLDSTTATLSNSDGTATSNRDSQEVTEPTFDLIEGYRARSASTKLTDRKPVTARLLQSTSKLSWVGSSPRSVPVATENERSLASLDEQVSKLAVCKEPLTTLEPAPSMPLKTTPTNLNSDLSVEGKAETRSLPKRASQFLRFAEPIEACKSVTLGSAASVPSSTPELVRKTVETKPISILKHRDSKTTPLSAVVLMPAKPSVNSQQQITKTVVLENPMASDSKSMLENTPDEEEASDDDDTHSKASTDTMDFGWLKPSASTTTPFLSLFGRIWMILDRIVTFQTLQLLSEYKKGCQYVERGLFVYGRDVELLVRKNIFSEKMTKTAKLIRQGHKIDLDLEYELLCIVDTLNLGESTTVLSAVEEWMLCIVLMRGICDSMVEGGITIAPADINWTKVLEPAGMGNDELAALVRGIAMVQPTTGTLGGVVTN</sequence>
<keyword evidence="6 12" id="KW-0862">Zinc</keyword>
<dbReference type="InterPro" id="IPR038534">
    <property type="entry name" value="Rtr1/RPAP2_sf"/>
</dbReference>
<organism evidence="15 16">
    <name type="scientific">Batrachochytrium salamandrivorans</name>
    <dbReference type="NCBI Taxonomy" id="1357716"/>
    <lineage>
        <taxon>Eukaryota</taxon>
        <taxon>Fungi</taxon>
        <taxon>Fungi incertae sedis</taxon>
        <taxon>Chytridiomycota</taxon>
        <taxon>Chytridiomycota incertae sedis</taxon>
        <taxon>Chytridiomycetes</taxon>
        <taxon>Rhizophydiales</taxon>
        <taxon>Rhizophydiales incertae sedis</taxon>
        <taxon>Batrachochytrium</taxon>
    </lineage>
</organism>
<evidence type="ECO:0000256" key="2">
    <source>
        <dbReference type="ARBA" id="ARBA00005676"/>
    </source>
</evidence>
<evidence type="ECO:0000256" key="5">
    <source>
        <dbReference type="ARBA" id="ARBA00022801"/>
    </source>
</evidence>
<proteinExistence type="inferred from homology"/>
<feature type="region of interest" description="Disordered" evidence="13">
    <location>
        <begin position="453"/>
        <end position="479"/>
    </location>
</feature>
<feature type="compositionally biased region" description="Acidic residues" evidence="13">
    <location>
        <begin position="463"/>
        <end position="474"/>
    </location>
</feature>
<evidence type="ECO:0000256" key="9">
    <source>
        <dbReference type="ARBA" id="ARBA00047761"/>
    </source>
</evidence>
<dbReference type="PANTHER" id="PTHR14732:SF0">
    <property type="entry name" value="RNA POLYMERASE II SUBUNIT B1 CTD PHOSPHATASE RPAP2-RELATED"/>
    <property type="match status" value="1"/>
</dbReference>
<evidence type="ECO:0000256" key="1">
    <source>
        <dbReference type="ARBA" id="ARBA00004123"/>
    </source>
</evidence>
<comment type="caution">
    <text evidence="15">The sequence shown here is derived from an EMBL/GenBank/DDBJ whole genome shotgun (WGS) entry which is preliminary data.</text>
</comment>
<evidence type="ECO:0000256" key="3">
    <source>
        <dbReference type="ARBA" id="ARBA00022723"/>
    </source>
</evidence>
<keyword evidence="4 12" id="KW-0863">Zinc-finger</keyword>
<dbReference type="Gene3D" id="1.25.40.820">
    <property type="match status" value="1"/>
</dbReference>
<evidence type="ECO:0000313" key="15">
    <source>
        <dbReference type="EMBL" id="KAH6587820.1"/>
    </source>
</evidence>